<dbReference type="InterPro" id="IPR036322">
    <property type="entry name" value="WD40_repeat_dom_sf"/>
</dbReference>
<evidence type="ECO:0000256" key="4">
    <source>
        <dbReference type="SAM" id="SignalP"/>
    </source>
</evidence>
<dbReference type="AlphaFoldDB" id="A0A0A6P2Y2"/>
<dbReference type="InterPro" id="IPR050349">
    <property type="entry name" value="WD_LIS1/nudF_dynein_reg"/>
</dbReference>
<evidence type="ECO:0000256" key="3">
    <source>
        <dbReference type="PROSITE-ProRule" id="PRU00221"/>
    </source>
</evidence>
<dbReference type="Pfam" id="PF00400">
    <property type="entry name" value="WD40"/>
    <property type="match status" value="1"/>
</dbReference>
<protein>
    <submittedName>
        <fullName evidence="5">Uncharacterized protein</fullName>
    </submittedName>
</protein>
<keyword evidence="1 3" id="KW-0853">WD repeat</keyword>
<dbReference type="Proteomes" id="UP000030428">
    <property type="component" value="Unassembled WGS sequence"/>
</dbReference>
<dbReference type="SUPFAM" id="SSF50978">
    <property type="entry name" value="WD40 repeat-like"/>
    <property type="match status" value="1"/>
</dbReference>
<dbReference type="InterPro" id="IPR001680">
    <property type="entry name" value="WD40_rpt"/>
</dbReference>
<dbReference type="EMBL" id="JSZA02000139">
    <property type="protein sequence ID" value="KHD09720.1"/>
    <property type="molecule type" value="Genomic_DNA"/>
</dbReference>
<evidence type="ECO:0000313" key="6">
    <source>
        <dbReference type="Proteomes" id="UP000030428"/>
    </source>
</evidence>
<feature type="chain" id="PRO_5007387832" evidence="4">
    <location>
        <begin position="22"/>
        <end position="189"/>
    </location>
</feature>
<sequence>MNNKKLLLLFSLALISQINHAAIIFNGHTDNIESIVYSPDGNTLASASWDQTIRLWNTKTGKLNTVKIWDSQTGEIKQSLKHSGNALIAYSPTESILATVTEERIKLWEMGELIVDLQLANSINAIAFSVDGLAFARDNEIIQVLKTEIPSQLSKLAPKHQIVAPIVPSDTPRSKGTDEIQVSEKQWFI</sequence>
<dbReference type="PROSITE" id="PS00678">
    <property type="entry name" value="WD_REPEATS_1"/>
    <property type="match status" value="1"/>
</dbReference>
<dbReference type="PROSITE" id="PS50294">
    <property type="entry name" value="WD_REPEATS_REGION"/>
    <property type="match status" value="1"/>
</dbReference>
<dbReference type="InterPro" id="IPR019775">
    <property type="entry name" value="WD40_repeat_CS"/>
</dbReference>
<dbReference type="PANTHER" id="PTHR44129">
    <property type="entry name" value="WD REPEAT-CONTAINING PROTEIN POP1"/>
    <property type="match status" value="1"/>
</dbReference>
<feature type="signal peptide" evidence="4">
    <location>
        <begin position="1"/>
        <end position="21"/>
    </location>
</feature>
<dbReference type="Gene3D" id="2.130.10.10">
    <property type="entry name" value="YVTN repeat-like/Quinoprotein amine dehydrogenase"/>
    <property type="match status" value="2"/>
</dbReference>
<evidence type="ECO:0000256" key="2">
    <source>
        <dbReference type="ARBA" id="ARBA00022737"/>
    </source>
</evidence>
<feature type="repeat" description="WD" evidence="3">
    <location>
        <begin position="25"/>
        <end position="66"/>
    </location>
</feature>
<gene>
    <name evidence="5" type="ORF">PN36_25485</name>
</gene>
<accession>A0A0A6P2Y2</accession>
<organism evidence="5 6">
    <name type="scientific">Candidatus Thiomargarita nelsonii</name>
    <dbReference type="NCBI Taxonomy" id="1003181"/>
    <lineage>
        <taxon>Bacteria</taxon>
        <taxon>Pseudomonadati</taxon>
        <taxon>Pseudomonadota</taxon>
        <taxon>Gammaproteobacteria</taxon>
        <taxon>Thiotrichales</taxon>
        <taxon>Thiotrichaceae</taxon>
        <taxon>Thiomargarita</taxon>
    </lineage>
</organism>
<keyword evidence="2" id="KW-0677">Repeat</keyword>
<dbReference type="InterPro" id="IPR015943">
    <property type="entry name" value="WD40/YVTN_repeat-like_dom_sf"/>
</dbReference>
<keyword evidence="4" id="KW-0732">Signal</keyword>
<reference evidence="5 6" key="1">
    <citation type="journal article" date="2016" name="Front. Microbiol.">
        <title>Single-Cell (Meta-)Genomics of a Dimorphic Candidatus Thiomargarita nelsonii Reveals Genomic Plasticity.</title>
        <authorList>
            <person name="Flood B.E."/>
            <person name="Fliss P."/>
            <person name="Jones D.S."/>
            <person name="Dick G.J."/>
            <person name="Jain S."/>
            <person name="Kaster A.K."/>
            <person name="Winkel M."/>
            <person name="Mussmann M."/>
            <person name="Bailey J."/>
        </authorList>
    </citation>
    <scope>NUCLEOTIDE SEQUENCE [LARGE SCALE GENOMIC DNA]</scope>
    <source>
        <strain evidence="5">Hydrate Ridge</strain>
    </source>
</reference>
<dbReference type="SMART" id="SM00320">
    <property type="entry name" value="WD40"/>
    <property type="match status" value="2"/>
</dbReference>
<name>A0A0A6P2Y2_9GAMM</name>
<proteinExistence type="predicted"/>
<keyword evidence="6" id="KW-1185">Reference proteome</keyword>
<dbReference type="PROSITE" id="PS50082">
    <property type="entry name" value="WD_REPEATS_2"/>
    <property type="match status" value="1"/>
</dbReference>
<evidence type="ECO:0000313" key="5">
    <source>
        <dbReference type="EMBL" id="KHD09720.1"/>
    </source>
</evidence>
<evidence type="ECO:0000256" key="1">
    <source>
        <dbReference type="ARBA" id="ARBA00022574"/>
    </source>
</evidence>
<comment type="caution">
    <text evidence="5">The sequence shown here is derived from an EMBL/GenBank/DDBJ whole genome shotgun (WGS) entry which is preliminary data.</text>
</comment>